<evidence type="ECO:0000256" key="1">
    <source>
        <dbReference type="SAM" id="MobiDB-lite"/>
    </source>
</evidence>
<dbReference type="Proteomes" id="UP000298652">
    <property type="component" value="Chromosome 1"/>
</dbReference>
<gene>
    <name evidence="2" type="ORF">SEVIR_1G071900v2</name>
</gene>
<dbReference type="AlphaFoldDB" id="A0A4U6W804"/>
<proteinExistence type="predicted"/>
<dbReference type="EMBL" id="CM016552">
    <property type="protein sequence ID" value="TKW37794.1"/>
    <property type="molecule type" value="Genomic_DNA"/>
</dbReference>
<evidence type="ECO:0000313" key="3">
    <source>
        <dbReference type="Proteomes" id="UP000298652"/>
    </source>
</evidence>
<sequence length="67" mass="7473">MDKNKSAVNEAKGKDLPKETPYPAPSNNWHDLGLPPLTINITDLNQDLKKVNIRVLAPDNGPQQRRS</sequence>
<organism evidence="2 3">
    <name type="scientific">Setaria viridis</name>
    <name type="common">Green bristlegrass</name>
    <name type="synonym">Setaria italica subsp. viridis</name>
    <dbReference type="NCBI Taxonomy" id="4556"/>
    <lineage>
        <taxon>Eukaryota</taxon>
        <taxon>Viridiplantae</taxon>
        <taxon>Streptophyta</taxon>
        <taxon>Embryophyta</taxon>
        <taxon>Tracheophyta</taxon>
        <taxon>Spermatophyta</taxon>
        <taxon>Magnoliopsida</taxon>
        <taxon>Liliopsida</taxon>
        <taxon>Poales</taxon>
        <taxon>Poaceae</taxon>
        <taxon>PACMAD clade</taxon>
        <taxon>Panicoideae</taxon>
        <taxon>Panicodae</taxon>
        <taxon>Paniceae</taxon>
        <taxon>Cenchrinae</taxon>
        <taxon>Setaria</taxon>
    </lineage>
</organism>
<accession>A0A4U6W804</accession>
<protein>
    <submittedName>
        <fullName evidence="2">Uncharacterized protein</fullName>
    </submittedName>
</protein>
<feature type="compositionally biased region" description="Basic and acidic residues" evidence="1">
    <location>
        <begin position="1"/>
        <end position="18"/>
    </location>
</feature>
<evidence type="ECO:0000313" key="2">
    <source>
        <dbReference type="EMBL" id="TKW37794.1"/>
    </source>
</evidence>
<name>A0A4U6W804_SETVI</name>
<feature type="region of interest" description="Disordered" evidence="1">
    <location>
        <begin position="1"/>
        <end position="34"/>
    </location>
</feature>
<reference evidence="2" key="1">
    <citation type="submission" date="2019-03" db="EMBL/GenBank/DDBJ databases">
        <title>WGS assembly of Setaria viridis.</title>
        <authorList>
            <person name="Huang P."/>
            <person name="Jenkins J."/>
            <person name="Grimwood J."/>
            <person name="Barry K."/>
            <person name="Healey A."/>
            <person name="Mamidi S."/>
            <person name="Sreedasyam A."/>
            <person name="Shu S."/>
            <person name="Feldman M."/>
            <person name="Wu J."/>
            <person name="Yu Y."/>
            <person name="Chen C."/>
            <person name="Johnson J."/>
            <person name="Rokhsar D."/>
            <person name="Baxter I."/>
            <person name="Schmutz J."/>
            <person name="Brutnell T."/>
            <person name="Kellogg E."/>
        </authorList>
    </citation>
    <scope>NUCLEOTIDE SEQUENCE [LARGE SCALE GENOMIC DNA]</scope>
</reference>
<keyword evidence="3" id="KW-1185">Reference proteome</keyword>
<dbReference type="Gramene" id="TKW37794">
    <property type="protein sequence ID" value="TKW37794"/>
    <property type="gene ID" value="SEVIR_1G071900v2"/>
</dbReference>